<comment type="caution">
    <text evidence="1">The sequence shown here is derived from an EMBL/GenBank/DDBJ whole genome shotgun (WGS) entry which is preliminary data.</text>
</comment>
<accession>A0A413RJI4</accession>
<dbReference type="OrthoDB" id="5143769at2"/>
<dbReference type="RefSeq" id="WP_118767933.1">
    <property type="nucleotide sequence ID" value="NZ_QWKP01000211.1"/>
</dbReference>
<gene>
    <name evidence="1" type="ORF">D1825_13485</name>
</gene>
<name>A0A413RJI4_9CELL</name>
<dbReference type="EMBL" id="QWKP01000211">
    <property type="protein sequence ID" value="RHA38740.1"/>
    <property type="molecule type" value="Genomic_DNA"/>
</dbReference>
<reference evidence="1 2" key="1">
    <citation type="submission" date="2018-08" db="EMBL/GenBank/DDBJ databases">
        <title>Cellulomonas rhizosphaerae sp. nov., a novel actinomycete isolated from soil.</title>
        <authorList>
            <person name="Tian Y."/>
        </authorList>
    </citation>
    <scope>NUCLEOTIDE SEQUENCE [LARGE SCALE GENOMIC DNA]</scope>
    <source>
        <strain evidence="1 2">NEAU-TCZ24</strain>
    </source>
</reference>
<dbReference type="Pfam" id="PF25595">
    <property type="entry name" value="Phage_TTP_16"/>
    <property type="match status" value="1"/>
</dbReference>
<evidence type="ECO:0008006" key="3">
    <source>
        <dbReference type="Google" id="ProtNLM"/>
    </source>
</evidence>
<protein>
    <recommendedName>
        <fullName evidence="3">Phage tail protein</fullName>
    </recommendedName>
</protein>
<evidence type="ECO:0000313" key="1">
    <source>
        <dbReference type="EMBL" id="RHA38740.1"/>
    </source>
</evidence>
<dbReference type="InterPro" id="IPR058009">
    <property type="entry name" value="TTP_Phage_16"/>
</dbReference>
<dbReference type="AlphaFoldDB" id="A0A413RJI4"/>
<dbReference type="Proteomes" id="UP000283374">
    <property type="component" value="Unassembled WGS sequence"/>
</dbReference>
<proteinExistence type="predicted"/>
<sequence>MPRTADLGVTKWVWIPGVAGIADPNAPTVAEVTAVAAKDISSYVVTTTDIQVQASDTVNERAVTDVTNAVIPTVGNYGGTLDTFRDFTTGAPSANDPLTVIGATVGVVGWLVKRVGKASALPLIATDKVSCFLVMIDNPQTTGGQGDGFLKAKFPILQQGRFSIEKAVVS</sequence>
<evidence type="ECO:0000313" key="2">
    <source>
        <dbReference type="Proteomes" id="UP000283374"/>
    </source>
</evidence>
<organism evidence="1 2">
    <name type="scientific">Cellulomonas rhizosphaerae</name>
    <dbReference type="NCBI Taxonomy" id="2293719"/>
    <lineage>
        <taxon>Bacteria</taxon>
        <taxon>Bacillati</taxon>
        <taxon>Actinomycetota</taxon>
        <taxon>Actinomycetes</taxon>
        <taxon>Micrococcales</taxon>
        <taxon>Cellulomonadaceae</taxon>
        <taxon>Cellulomonas</taxon>
    </lineage>
</organism>
<keyword evidence="2" id="KW-1185">Reference proteome</keyword>